<keyword evidence="2" id="KW-1185">Reference proteome</keyword>
<dbReference type="Proteomes" id="UP000054783">
    <property type="component" value="Unassembled WGS sequence"/>
</dbReference>
<reference evidence="1 2" key="1">
    <citation type="submission" date="2015-01" db="EMBL/GenBank/DDBJ databases">
        <title>Evolution of Trichinella species and genotypes.</title>
        <authorList>
            <person name="Korhonen P.K."/>
            <person name="Edoardo P."/>
            <person name="Giuseppe L.R."/>
            <person name="Gasser R.B."/>
        </authorList>
    </citation>
    <scope>NUCLEOTIDE SEQUENCE [LARGE SCALE GENOMIC DNA]</scope>
    <source>
        <strain evidence="1">ISS2496</strain>
    </source>
</reference>
<protein>
    <submittedName>
        <fullName evidence="1">Uncharacterized protein</fullName>
    </submittedName>
</protein>
<proteinExistence type="predicted"/>
<organism evidence="1 2">
    <name type="scientific">Trichinella patagoniensis</name>
    <dbReference type="NCBI Taxonomy" id="990121"/>
    <lineage>
        <taxon>Eukaryota</taxon>
        <taxon>Metazoa</taxon>
        <taxon>Ecdysozoa</taxon>
        <taxon>Nematoda</taxon>
        <taxon>Enoplea</taxon>
        <taxon>Dorylaimia</taxon>
        <taxon>Trichinellida</taxon>
        <taxon>Trichinellidae</taxon>
        <taxon>Trichinella</taxon>
    </lineage>
</organism>
<evidence type="ECO:0000313" key="1">
    <source>
        <dbReference type="EMBL" id="KRY09169.1"/>
    </source>
</evidence>
<gene>
    <name evidence="1" type="ORF">T12_7342</name>
</gene>
<accession>A0A0V0Z9S2</accession>
<dbReference type="EMBL" id="JYDQ01000286">
    <property type="protein sequence ID" value="KRY09169.1"/>
    <property type="molecule type" value="Genomic_DNA"/>
</dbReference>
<comment type="caution">
    <text evidence="1">The sequence shown here is derived from an EMBL/GenBank/DDBJ whole genome shotgun (WGS) entry which is preliminary data.</text>
</comment>
<evidence type="ECO:0000313" key="2">
    <source>
        <dbReference type="Proteomes" id="UP000054783"/>
    </source>
</evidence>
<dbReference type="AlphaFoldDB" id="A0A0V0Z9S2"/>
<sequence>MYKNQPKRFLKLREECQDLQTPYQFKTAKSGEDFERFVVAEMEDRIDIPE</sequence>
<name>A0A0V0Z9S2_9BILA</name>